<evidence type="ECO:0000259" key="3">
    <source>
        <dbReference type="Pfam" id="PF01557"/>
    </source>
</evidence>
<dbReference type="Proteomes" id="UP000255093">
    <property type="component" value="Unassembled WGS sequence"/>
</dbReference>
<dbReference type="PANTHER" id="PTHR42796:SF4">
    <property type="entry name" value="FUMARYLACETOACETATE HYDROLASE DOMAIN-CONTAINING PROTEIN 2A"/>
    <property type="match status" value="1"/>
</dbReference>
<reference evidence="6 7" key="1">
    <citation type="submission" date="2018-06" db="EMBL/GenBank/DDBJ databases">
        <authorList>
            <consortium name="Pathogen Informatics"/>
            <person name="Doyle S."/>
        </authorList>
    </citation>
    <scope>NUCLEOTIDE SEQUENCE [LARGE SCALE GENOMIC DNA]</scope>
    <source>
        <strain evidence="6 7">NCTC8621</strain>
    </source>
</reference>
<dbReference type="Proteomes" id="UP000600030">
    <property type="component" value="Unassembled WGS sequence"/>
</dbReference>
<dbReference type="EMBL" id="RTJF01000006">
    <property type="protein sequence ID" value="MJL92675.1"/>
    <property type="molecule type" value="Genomic_DNA"/>
</dbReference>
<sequence length="293" mass="32452">MKLLSFSVDNEEKYGAIVSDGIIDLHKLFPELPDLKSFVASQHSLDIALFAGKKADYHQGEVTFLPVITRPNKIICAGMNYREKCAEFNEKGGDPTLFIRFADTQTGHRCGLIKPTLSNEFDYEGELAVIIGRQGSHIPADEAFNYIAGYSCYMDGSVRDWQHSWFTAGKNWPATGGFGPWMVTPDEIPDPQNLNIITRLNGKEVQNDNTHSMLHSIKDLIAYISTFTTLSPGDVILTGSPGGVGKKRSPPLFLWPGDIVEVEISRIGCLINHIISDNEEYPVTLQSELDNAC</sequence>
<evidence type="ECO:0000256" key="1">
    <source>
        <dbReference type="ARBA" id="ARBA00010211"/>
    </source>
</evidence>
<dbReference type="RefSeq" id="WP_000771876.1">
    <property type="nucleotide sequence ID" value="NZ_BFOV01000063.1"/>
</dbReference>
<reference evidence="5" key="2">
    <citation type="submission" date="2018-06" db="EMBL/GenBank/DDBJ databases">
        <authorList>
            <person name="Ashton P.M."/>
            <person name="Dallman T."/>
            <person name="Nair S."/>
            <person name="De Pinna E."/>
            <person name="Peters T."/>
            <person name="Grant K."/>
        </authorList>
    </citation>
    <scope>NUCLEOTIDE SEQUENCE [LARGE SCALE GENOMIC DNA]</scope>
    <source>
        <strain evidence="5">462023</strain>
    </source>
</reference>
<dbReference type="FunFam" id="3.90.850.10:FF:000008">
    <property type="entry name" value="FAA hydrolase family protein"/>
    <property type="match status" value="1"/>
</dbReference>
<protein>
    <submittedName>
        <fullName evidence="4">FAA hydrolase family protein</fullName>
    </submittedName>
    <submittedName>
        <fullName evidence="6">Fumarylacetoacetate (FAA) hydrolase</fullName>
    </submittedName>
</protein>
<dbReference type="Pfam" id="PF01557">
    <property type="entry name" value="FAA_hydrolase"/>
    <property type="match status" value="1"/>
</dbReference>
<keyword evidence="2" id="KW-0479">Metal-binding</keyword>
<evidence type="ECO:0000313" key="7">
    <source>
        <dbReference type="Proteomes" id="UP000255093"/>
    </source>
</evidence>
<evidence type="ECO:0000313" key="6">
    <source>
        <dbReference type="EMBL" id="STH84678.1"/>
    </source>
</evidence>
<dbReference type="Gene3D" id="3.90.850.10">
    <property type="entry name" value="Fumarylacetoacetase-like, C-terminal domain"/>
    <property type="match status" value="1"/>
</dbReference>
<comment type="similarity">
    <text evidence="1">Belongs to the FAH family.</text>
</comment>
<evidence type="ECO:0000256" key="2">
    <source>
        <dbReference type="ARBA" id="ARBA00022723"/>
    </source>
</evidence>
<keyword evidence="6" id="KW-0378">Hydrolase</keyword>
<dbReference type="InterPro" id="IPR011234">
    <property type="entry name" value="Fumarylacetoacetase-like_C"/>
</dbReference>
<accession>A0A2A7MA98</accession>
<reference evidence="4" key="3">
    <citation type="submission" date="2020-01" db="EMBL/GenBank/DDBJ databases">
        <authorList>
            <consortium name="GenomeTrakr network: Whole genome sequencing for foodborne pathogen traceback"/>
        </authorList>
    </citation>
    <scope>NUCLEOTIDE SEQUENCE</scope>
    <source>
        <strain evidence="4">PSU-2311</strain>
    </source>
</reference>
<dbReference type="EMBL" id="UGBW01000003">
    <property type="protein sequence ID" value="STH84678.1"/>
    <property type="molecule type" value="Genomic_DNA"/>
</dbReference>
<gene>
    <name evidence="5" type="ORF">DNX30_07850</name>
    <name evidence="4" type="ORF">GTP92_19590</name>
    <name evidence="6" type="ORF">NCTC8621_04774</name>
</gene>
<dbReference type="AlphaFoldDB" id="A0A2A7MA98"/>
<dbReference type="InterPro" id="IPR036663">
    <property type="entry name" value="Fumarylacetoacetase_C_sf"/>
</dbReference>
<proteinExistence type="inferred from homology"/>
<feature type="domain" description="Fumarylacetoacetase-like C-terminal" evidence="3">
    <location>
        <begin position="73"/>
        <end position="274"/>
    </location>
</feature>
<dbReference type="GO" id="GO:0046872">
    <property type="term" value="F:metal ion binding"/>
    <property type="evidence" value="ECO:0007669"/>
    <property type="project" value="UniProtKB-KW"/>
</dbReference>
<dbReference type="EMBL" id="AAXDPX010000022">
    <property type="protein sequence ID" value="EGO6680502.1"/>
    <property type="molecule type" value="Genomic_DNA"/>
</dbReference>
<dbReference type="Proteomes" id="UP000885382">
    <property type="component" value="Unassembled WGS sequence"/>
</dbReference>
<dbReference type="InterPro" id="IPR051121">
    <property type="entry name" value="FAH"/>
</dbReference>
<evidence type="ECO:0000313" key="5">
    <source>
        <dbReference type="EMBL" id="MJL92675.1"/>
    </source>
</evidence>
<dbReference type="GO" id="GO:0016787">
    <property type="term" value="F:hydrolase activity"/>
    <property type="evidence" value="ECO:0007669"/>
    <property type="project" value="UniProtKB-KW"/>
</dbReference>
<dbReference type="GO" id="GO:0044281">
    <property type="term" value="P:small molecule metabolic process"/>
    <property type="evidence" value="ECO:0007669"/>
    <property type="project" value="UniProtKB-ARBA"/>
</dbReference>
<dbReference type="PANTHER" id="PTHR42796">
    <property type="entry name" value="FUMARYLACETOACETATE HYDROLASE DOMAIN-CONTAINING PROTEIN 2A-RELATED"/>
    <property type="match status" value="1"/>
</dbReference>
<dbReference type="SUPFAM" id="SSF56529">
    <property type="entry name" value="FAH"/>
    <property type="match status" value="1"/>
</dbReference>
<name>A0A2A7MA98_ECOLX</name>
<organism evidence="6 7">
    <name type="scientific">Escherichia coli</name>
    <dbReference type="NCBI Taxonomy" id="562"/>
    <lineage>
        <taxon>Bacteria</taxon>
        <taxon>Pseudomonadati</taxon>
        <taxon>Pseudomonadota</taxon>
        <taxon>Gammaproteobacteria</taxon>
        <taxon>Enterobacterales</taxon>
        <taxon>Enterobacteriaceae</taxon>
        <taxon>Escherichia</taxon>
    </lineage>
</organism>
<evidence type="ECO:0000313" key="4">
    <source>
        <dbReference type="EMBL" id="EGO6680502.1"/>
    </source>
</evidence>